<reference evidence="8 10" key="1">
    <citation type="submission" date="2014-12" db="EMBL/GenBank/DDBJ databases">
        <title>Whole genome sequencing of Sphingobium xenophagum OW59.</title>
        <authorList>
            <person name="Ohta Y."/>
            <person name="Nishi S."/>
            <person name="Hatada Y."/>
        </authorList>
    </citation>
    <scope>NUCLEOTIDE SEQUENCE [LARGE SCALE GENOMIC DNA]</scope>
    <source>
        <strain evidence="8 10">OW59</strain>
    </source>
</reference>
<dbReference type="STRING" id="1192759.GCA_000277525_03301"/>
<dbReference type="NCBIfam" id="NF001978">
    <property type="entry name" value="PRK00767.1"/>
    <property type="match status" value="1"/>
</dbReference>
<accession>A0A249MTV7</accession>
<dbReference type="GO" id="GO:0000976">
    <property type="term" value="F:transcription cis-regulatory region binding"/>
    <property type="evidence" value="ECO:0007669"/>
    <property type="project" value="TreeGrafter"/>
</dbReference>
<proteinExistence type="predicted"/>
<dbReference type="InterPro" id="IPR001647">
    <property type="entry name" value="HTH_TetR"/>
</dbReference>
<keyword evidence="4" id="KW-0804">Transcription</keyword>
<dbReference type="EMBL" id="CP022745">
    <property type="protein sequence ID" value="ASY44796.1"/>
    <property type="molecule type" value="Genomic_DNA"/>
</dbReference>
<dbReference type="AlphaFoldDB" id="A0A249MTV7"/>
<reference evidence="7 9" key="2">
    <citation type="submission" date="2017-08" db="EMBL/GenBank/DDBJ databases">
        <title>Whole Genome Sequence of Sphingobium hydrophobicum C1: Insights into Adaption to the Electronic-waste Contaminated Sediment.</title>
        <authorList>
            <person name="Song D."/>
            <person name="Chen X."/>
            <person name="Xu M."/>
        </authorList>
    </citation>
    <scope>NUCLEOTIDE SEQUENCE [LARGE SCALE GENOMIC DNA]</scope>
    <source>
        <strain evidence="7 9">C1</strain>
    </source>
</reference>
<dbReference type="RefSeq" id="WP_017184096.1">
    <property type="nucleotide sequence ID" value="NZ_BBQY01000001.1"/>
</dbReference>
<evidence type="ECO:0000313" key="10">
    <source>
        <dbReference type="Proteomes" id="UP000290975"/>
    </source>
</evidence>
<dbReference type="Proteomes" id="UP000290975">
    <property type="component" value="Unassembled WGS sequence"/>
</dbReference>
<dbReference type="InterPro" id="IPR039538">
    <property type="entry name" value="BetI_C"/>
</dbReference>
<evidence type="ECO:0000313" key="8">
    <source>
        <dbReference type="EMBL" id="GBH29733.1"/>
    </source>
</evidence>
<keyword evidence="3 5" id="KW-0238">DNA-binding</keyword>
<gene>
    <name evidence="7" type="ORF">CJD35_10300</name>
    <name evidence="8" type="ORF">MBESOW_P0987</name>
</gene>
<dbReference type="InterPro" id="IPR036271">
    <property type="entry name" value="Tet_transcr_reg_TetR-rel_C_sf"/>
</dbReference>
<accession>A0A401IZB2</accession>
<dbReference type="InterPro" id="IPR050109">
    <property type="entry name" value="HTH-type_TetR-like_transc_reg"/>
</dbReference>
<dbReference type="Gene3D" id="1.10.357.10">
    <property type="entry name" value="Tetracycline Repressor, domain 2"/>
    <property type="match status" value="1"/>
</dbReference>
<evidence type="ECO:0000313" key="9">
    <source>
        <dbReference type="Proteomes" id="UP000217141"/>
    </source>
</evidence>
<dbReference type="PANTHER" id="PTHR30055:SF228">
    <property type="entry name" value="TRANSCRIPTIONAL REGULATOR-RELATED"/>
    <property type="match status" value="1"/>
</dbReference>
<keyword evidence="1" id="KW-0678">Repressor</keyword>
<keyword evidence="10" id="KW-1185">Reference proteome</keyword>
<dbReference type="InterPro" id="IPR009057">
    <property type="entry name" value="Homeodomain-like_sf"/>
</dbReference>
<dbReference type="EMBL" id="BBQY01000001">
    <property type="protein sequence ID" value="GBH29733.1"/>
    <property type="molecule type" value="Genomic_DNA"/>
</dbReference>
<dbReference type="Pfam" id="PF00440">
    <property type="entry name" value="TetR_N"/>
    <property type="match status" value="1"/>
</dbReference>
<dbReference type="Proteomes" id="UP000217141">
    <property type="component" value="Chromosome I"/>
</dbReference>
<evidence type="ECO:0000256" key="4">
    <source>
        <dbReference type="ARBA" id="ARBA00023163"/>
    </source>
</evidence>
<feature type="DNA-binding region" description="H-T-H motif" evidence="5">
    <location>
        <begin position="47"/>
        <end position="66"/>
    </location>
</feature>
<protein>
    <submittedName>
        <fullName evidence="7">Transcriptional regulator BetI</fullName>
    </submittedName>
</protein>
<dbReference type="PANTHER" id="PTHR30055">
    <property type="entry name" value="HTH-TYPE TRANSCRIPTIONAL REGULATOR RUTR"/>
    <property type="match status" value="1"/>
</dbReference>
<evidence type="ECO:0000313" key="7">
    <source>
        <dbReference type="EMBL" id="ASY44796.1"/>
    </source>
</evidence>
<evidence type="ECO:0000256" key="2">
    <source>
        <dbReference type="ARBA" id="ARBA00023015"/>
    </source>
</evidence>
<dbReference type="Pfam" id="PF13977">
    <property type="entry name" value="TetR_C_6"/>
    <property type="match status" value="1"/>
</dbReference>
<name>A0A249MTV7_SPHXE</name>
<dbReference type="SUPFAM" id="SSF48498">
    <property type="entry name" value="Tetracyclin repressor-like, C-terminal domain"/>
    <property type="match status" value="1"/>
</dbReference>
<dbReference type="SUPFAM" id="SSF46689">
    <property type="entry name" value="Homeodomain-like"/>
    <property type="match status" value="1"/>
</dbReference>
<dbReference type="GO" id="GO:0003700">
    <property type="term" value="F:DNA-binding transcription factor activity"/>
    <property type="evidence" value="ECO:0007669"/>
    <property type="project" value="TreeGrafter"/>
</dbReference>
<evidence type="ECO:0000259" key="6">
    <source>
        <dbReference type="PROSITE" id="PS50977"/>
    </source>
</evidence>
<evidence type="ECO:0000256" key="5">
    <source>
        <dbReference type="PROSITE-ProRule" id="PRU00335"/>
    </source>
</evidence>
<evidence type="ECO:0000256" key="3">
    <source>
        <dbReference type="ARBA" id="ARBA00023125"/>
    </source>
</evidence>
<keyword evidence="2" id="KW-0805">Transcription regulation</keyword>
<dbReference type="PROSITE" id="PS50977">
    <property type="entry name" value="HTH_TETR_2"/>
    <property type="match status" value="1"/>
</dbReference>
<organism evidence="7 9">
    <name type="scientific">Sphingobium xenophagum</name>
    <dbReference type="NCBI Taxonomy" id="121428"/>
    <lineage>
        <taxon>Bacteria</taxon>
        <taxon>Pseudomonadati</taxon>
        <taxon>Pseudomonadota</taxon>
        <taxon>Alphaproteobacteria</taxon>
        <taxon>Sphingomonadales</taxon>
        <taxon>Sphingomonadaceae</taxon>
        <taxon>Sphingobium</taxon>
    </lineage>
</organism>
<feature type="domain" description="HTH tetR-type" evidence="6">
    <location>
        <begin position="24"/>
        <end position="84"/>
    </location>
</feature>
<dbReference type="KEGG" id="shyd:CJD35_10300"/>
<sequence>MTEKPVNRKGISKTRARFIRESADVRRQALIEATARCLAEKGVAGTSVRAICARAGVSSGLLTHYFDGVDALILATYEDVGVRVSAALEQAVEEAGDDPRDQLRACLQANFRAPILDPDLLATWTAFWSLVRTDPGIAAIHADVYRRTRAQLEALLRAIVPEMPQDRARLAAISLTALVDGLWLEICLDPTTFSAEEAQAMVERAMMLALGQWRGDAGRGDWIDQSDKP</sequence>
<evidence type="ECO:0000256" key="1">
    <source>
        <dbReference type="ARBA" id="ARBA00022491"/>
    </source>
</evidence>